<dbReference type="InterPro" id="IPR005135">
    <property type="entry name" value="Endo/exonuclease/phosphatase"/>
</dbReference>
<dbReference type="Gene3D" id="3.60.10.10">
    <property type="entry name" value="Endonuclease/exonuclease/phosphatase"/>
    <property type="match status" value="1"/>
</dbReference>
<dbReference type="SUPFAM" id="SSF56219">
    <property type="entry name" value="DNase I-like"/>
    <property type="match status" value="1"/>
</dbReference>
<sequence length="403" mass="43677">MGSTPSSAGAAARAWRPALGAGVGAAASTLPPPLTVVTYNILADKYATSGAHAYCPPQFLAWPYRKQRILQQVLDFQADLLCLQEVERAFFEGELEPLLAEHGYEGLYASRPRRPVDPPSVPEEGIGLLFRRERLERQASRAVRFADVVPPALSGAKFWEAVKKREDGALLALLRDRASGRSLLAGCTHLYYDPRFPDIKLAQSWLLCRAAVTFLRGQPALGGLAPEQLAARVPVILCGDFNSLAVKRRSDAFDTVPPGGALVGGVYRLLAGEEVDPTHQDHPARRSLGGGARGARDLSTLLLGSRPLRLRSAAAAAWGREPPLTNCTPSFRGCLDYCWLSQGHWAVREALELPYRFDPAPPGAPAAVVDPEHVTDLPPLPDERHPSDHLPLGFRLTLLPPNA</sequence>
<evidence type="ECO:0000313" key="3">
    <source>
        <dbReference type="Proteomes" id="UP000239649"/>
    </source>
</evidence>
<dbReference type="OrthoDB" id="2866996at2759"/>
<dbReference type="GO" id="GO:0000175">
    <property type="term" value="F:3'-5'-RNA exonuclease activity"/>
    <property type="evidence" value="ECO:0007669"/>
    <property type="project" value="TreeGrafter"/>
</dbReference>
<gene>
    <name evidence="2" type="ORF">C2E20_2595</name>
</gene>
<comment type="caution">
    <text evidence="2">The sequence shown here is derived from an EMBL/GenBank/DDBJ whole genome shotgun (WGS) entry which is preliminary data.</text>
</comment>
<dbReference type="InterPro" id="IPR036691">
    <property type="entry name" value="Endo/exonu/phosph_ase_sf"/>
</dbReference>
<proteinExistence type="predicted"/>
<dbReference type="AlphaFoldDB" id="A0A2P6VIU9"/>
<dbReference type="PANTHER" id="PTHR12121">
    <property type="entry name" value="CARBON CATABOLITE REPRESSOR PROTEIN 4"/>
    <property type="match status" value="1"/>
</dbReference>
<dbReference type="EMBL" id="LHPF02000005">
    <property type="protein sequence ID" value="PSC74002.1"/>
    <property type="molecule type" value="Genomic_DNA"/>
</dbReference>
<reference evidence="2 3" key="1">
    <citation type="journal article" date="2018" name="Plant J.">
        <title>Genome sequences of Chlorella sorokiniana UTEX 1602 and Micractinium conductrix SAG 241.80: implications to maltose excretion by a green alga.</title>
        <authorList>
            <person name="Arriola M.B."/>
            <person name="Velmurugan N."/>
            <person name="Zhang Y."/>
            <person name="Plunkett M.H."/>
            <person name="Hondzo H."/>
            <person name="Barney B.M."/>
        </authorList>
    </citation>
    <scope>NUCLEOTIDE SEQUENCE [LARGE SCALE GENOMIC DNA]</scope>
    <source>
        <strain evidence="2 3">SAG 241.80</strain>
    </source>
</reference>
<feature type="domain" description="Endonuclease/exonuclease/phosphatase" evidence="1">
    <location>
        <begin position="37"/>
        <end position="389"/>
    </location>
</feature>
<organism evidence="2 3">
    <name type="scientific">Micractinium conductrix</name>
    <dbReference type="NCBI Taxonomy" id="554055"/>
    <lineage>
        <taxon>Eukaryota</taxon>
        <taxon>Viridiplantae</taxon>
        <taxon>Chlorophyta</taxon>
        <taxon>core chlorophytes</taxon>
        <taxon>Trebouxiophyceae</taxon>
        <taxon>Chlorellales</taxon>
        <taxon>Chlorellaceae</taxon>
        <taxon>Chlorella clade</taxon>
        <taxon>Micractinium</taxon>
    </lineage>
</organism>
<name>A0A2P6VIU9_9CHLO</name>
<dbReference type="PANTHER" id="PTHR12121:SF100">
    <property type="entry name" value="POLY(A)-SPECIFIC RIBONUCLEASE"/>
    <property type="match status" value="1"/>
</dbReference>
<protein>
    <submittedName>
        <fullName evidence="2">Ccr4p</fullName>
    </submittedName>
</protein>
<accession>A0A2P6VIU9</accession>
<evidence type="ECO:0000259" key="1">
    <source>
        <dbReference type="Pfam" id="PF03372"/>
    </source>
</evidence>
<dbReference type="STRING" id="554055.A0A2P6VIU9"/>
<dbReference type="Proteomes" id="UP000239649">
    <property type="component" value="Unassembled WGS sequence"/>
</dbReference>
<dbReference type="Pfam" id="PF03372">
    <property type="entry name" value="Exo_endo_phos"/>
    <property type="match status" value="1"/>
</dbReference>
<evidence type="ECO:0000313" key="2">
    <source>
        <dbReference type="EMBL" id="PSC74002.1"/>
    </source>
</evidence>
<keyword evidence="3" id="KW-1185">Reference proteome</keyword>
<dbReference type="InterPro" id="IPR050410">
    <property type="entry name" value="CCR4/nocturin_mRNA_transcr"/>
</dbReference>